<accession>V5I6K1</accession>
<sequence length="116" mass="12821">MVPEPPKISKESLPKAPPPPKIAKKEVEPSKAEAVNLSDDEMLYAETGNGMNPSMMGHYYTDYNNSMMYSHNYEYPQNESSVPHSHTMPLQPPPLPPDDDLALLGICADDMAAQSF</sequence>
<evidence type="ECO:0000313" key="2">
    <source>
        <dbReference type="EMBL" id="JAB60421.1"/>
    </source>
</evidence>
<feature type="region of interest" description="Disordered" evidence="1">
    <location>
        <begin position="76"/>
        <end position="101"/>
    </location>
</feature>
<evidence type="ECO:0000256" key="1">
    <source>
        <dbReference type="SAM" id="MobiDB-lite"/>
    </source>
</evidence>
<dbReference type="EMBL" id="GALX01008045">
    <property type="protein sequence ID" value="JAB60421.1"/>
    <property type="molecule type" value="Transcribed_RNA"/>
</dbReference>
<organism evidence="2">
    <name type="scientific">Anoplophora glabripennis</name>
    <name type="common">Asian longhorn beetle</name>
    <name type="synonym">Anoplophora nobilis</name>
    <dbReference type="NCBI Taxonomy" id="217634"/>
    <lineage>
        <taxon>Eukaryota</taxon>
        <taxon>Metazoa</taxon>
        <taxon>Ecdysozoa</taxon>
        <taxon>Arthropoda</taxon>
        <taxon>Hexapoda</taxon>
        <taxon>Insecta</taxon>
        <taxon>Pterygota</taxon>
        <taxon>Neoptera</taxon>
        <taxon>Endopterygota</taxon>
        <taxon>Coleoptera</taxon>
        <taxon>Polyphaga</taxon>
        <taxon>Cucujiformia</taxon>
        <taxon>Chrysomeloidea</taxon>
        <taxon>Cerambycidae</taxon>
        <taxon>Lamiinae</taxon>
        <taxon>Lamiini</taxon>
        <taxon>Anoplophora</taxon>
    </lineage>
</organism>
<reference evidence="2" key="1">
    <citation type="submission" date="2013-07" db="EMBL/GenBank/DDBJ databases">
        <title>Midgut Transcriptome Profiling of Anoplphora glabripennis, a Lignocellulose Degrading, Wood-Boring Cerambycid.</title>
        <authorList>
            <person name="Scully E.D."/>
            <person name="Hoover K."/>
            <person name="Carlson J.E."/>
            <person name="Tien M."/>
            <person name="Geib S.M."/>
        </authorList>
    </citation>
    <scope>NUCLEOTIDE SEQUENCE</scope>
</reference>
<feature type="region of interest" description="Disordered" evidence="1">
    <location>
        <begin position="1"/>
        <end position="34"/>
    </location>
</feature>
<proteinExistence type="predicted"/>
<dbReference type="AlphaFoldDB" id="V5I6K1"/>
<name>V5I6K1_ANOGL</name>
<protein>
    <submittedName>
        <fullName evidence="2">Uncharacterized protein</fullName>
    </submittedName>
</protein>